<gene>
    <name evidence="1" type="ORF">CG716_09930</name>
</gene>
<name>A0A255DXH0_9MYCO</name>
<dbReference type="AlphaFoldDB" id="A0A255DXH0"/>
<proteinExistence type="predicted"/>
<keyword evidence="2" id="KW-1185">Reference proteome</keyword>
<protein>
    <submittedName>
        <fullName evidence="1">Uncharacterized protein</fullName>
    </submittedName>
</protein>
<sequence>MSWLSGVAEVVSVSGKHVNVKCPHCAKTHQHGRGMLGSKAILAGCHAGWSRCREYRIIDLGHARK</sequence>
<dbReference type="RefSeq" id="WP_094478921.1">
    <property type="nucleotide sequence ID" value="NZ_NOZR01000006.1"/>
</dbReference>
<evidence type="ECO:0000313" key="1">
    <source>
        <dbReference type="EMBL" id="OYN80433.1"/>
    </source>
</evidence>
<reference evidence="1 2" key="1">
    <citation type="submission" date="2017-07" db="EMBL/GenBank/DDBJ databases">
        <title>The new phylogeny of genus Mycobacterium.</title>
        <authorList>
            <person name="Tortoli E."/>
            <person name="Trovato A."/>
            <person name="Cirillo D.M."/>
        </authorList>
    </citation>
    <scope>NUCLEOTIDE SEQUENCE [LARGE SCALE GENOMIC DNA]</scope>
    <source>
        <strain evidence="1 2">ATCC 33027</strain>
    </source>
</reference>
<accession>A0A255DXH0</accession>
<dbReference type="EMBL" id="NOZR01000006">
    <property type="protein sequence ID" value="OYN80433.1"/>
    <property type="molecule type" value="Genomic_DNA"/>
</dbReference>
<comment type="caution">
    <text evidence="1">The sequence shown here is derived from an EMBL/GenBank/DDBJ whole genome shotgun (WGS) entry which is preliminary data.</text>
</comment>
<organism evidence="1 2">
    <name type="scientific">Mycolicibacterium sphagni</name>
    <dbReference type="NCBI Taxonomy" id="1786"/>
    <lineage>
        <taxon>Bacteria</taxon>
        <taxon>Bacillati</taxon>
        <taxon>Actinomycetota</taxon>
        <taxon>Actinomycetes</taxon>
        <taxon>Mycobacteriales</taxon>
        <taxon>Mycobacteriaceae</taxon>
        <taxon>Mycolicibacterium</taxon>
    </lineage>
</organism>
<dbReference type="Proteomes" id="UP000216063">
    <property type="component" value="Unassembled WGS sequence"/>
</dbReference>
<evidence type="ECO:0000313" key="2">
    <source>
        <dbReference type="Proteomes" id="UP000216063"/>
    </source>
</evidence>
<dbReference type="OrthoDB" id="3684942at2"/>